<evidence type="ECO:0000256" key="1">
    <source>
        <dbReference type="SAM" id="Phobius"/>
    </source>
</evidence>
<dbReference type="CDD" id="cd01948">
    <property type="entry name" value="EAL"/>
    <property type="match status" value="1"/>
</dbReference>
<feature type="domain" description="EAL" evidence="2">
    <location>
        <begin position="224"/>
        <end position="474"/>
    </location>
</feature>
<name>A0A0H3ZTN0_9VIBR</name>
<protein>
    <submittedName>
        <fullName evidence="3">Sensory box (GGDEF/EAL domain) regulatory protein</fullName>
    </submittedName>
</protein>
<dbReference type="Pfam" id="PF00563">
    <property type="entry name" value="EAL"/>
    <property type="match status" value="1"/>
</dbReference>
<dbReference type="PROSITE" id="PS50883">
    <property type="entry name" value="EAL"/>
    <property type="match status" value="1"/>
</dbReference>
<dbReference type="SUPFAM" id="SSF141868">
    <property type="entry name" value="EAL domain-like"/>
    <property type="match status" value="1"/>
</dbReference>
<keyword evidence="1" id="KW-1133">Transmembrane helix</keyword>
<dbReference type="InterPro" id="IPR035919">
    <property type="entry name" value="EAL_sf"/>
</dbReference>
<dbReference type="Gene3D" id="3.20.20.450">
    <property type="entry name" value="EAL domain"/>
    <property type="match status" value="1"/>
</dbReference>
<dbReference type="InterPro" id="IPR001633">
    <property type="entry name" value="EAL_dom"/>
</dbReference>
<dbReference type="PANTHER" id="PTHR33121">
    <property type="entry name" value="CYCLIC DI-GMP PHOSPHODIESTERASE PDEF"/>
    <property type="match status" value="1"/>
</dbReference>
<dbReference type="EMBL" id="KP795555">
    <property type="protein sequence ID" value="AKN37867.1"/>
    <property type="molecule type" value="Genomic_DNA"/>
</dbReference>
<keyword evidence="1" id="KW-0812">Transmembrane</keyword>
<reference evidence="3" key="1">
    <citation type="journal article" date="2015" name="MBio">
        <title>Eco-Evolutionary Dynamics of Episomes among Ecologically Cohesive Bacterial Populations.</title>
        <authorList>
            <person name="Xue H."/>
            <person name="Cordero O.X."/>
            <person name="Camas F.M."/>
            <person name="Trimble W."/>
            <person name="Meyer F."/>
            <person name="Guglielmini J."/>
            <person name="Rocha E.P."/>
            <person name="Polz M.F."/>
        </authorList>
    </citation>
    <scope>NUCLEOTIDE SEQUENCE</scope>
    <source>
        <strain evidence="3">FF_482</strain>
    </source>
</reference>
<sequence length="474" mass="55028">MEFLSISGPFIIFGLLATLCIVLAHRVIREKETTSFFMQRLKREQQKQKAKHFFCEENKLPNINYIQDKFCKIYERKENIQSVIHIICVGRTPDYYRFFDQRTANAIKSELHNTLSKTLSSSIIGLFEDKYIVLIFTKNSVWQHEQILEQQQLLKRTLPSEKPIKGKVLPFEYAIASMDISSRDLHQSKDRIFRRIAFGVSQSLKQADGLYIYRDKDYSLNLMKRATIHALHQDVRQGGDQFELYHQPICYSLNTSQVYAAEVLLRWKRSEYGGPGVFMPLVAQEPPLHYSLTLMIIKKVVSFISNPEHNFPDISINISNSDLSMMDFYADVMSATENFPELRSKIIFEIVEYCDFFERKHTRDNLLALKQAGFRFAIDDFGSGYSNFALLSKKYFDFIKLDKSLVKDSETNVTASETLKFMVKLCERIGVGLIIEGVEEASQMKFLPKKSHVYLQGYLFSRPKRMKGDLTLNG</sequence>
<evidence type="ECO:0000259" key="2">
    <source>
        <dbReference type="PROSITE" id="PS50883"/>
    </source>
</evidence>
<organism evidence="3">
    <name type="scientific">Vibrio sp. FF_482</name>
    <dbReference type="NCBI Taxonomy" id="1652836"/>
    <lineage>
        <taxon>Bacteria</taxon>
        <taxon>Pseudomonadati</taxon>
        <taxon>Pseudomonadota</taxon>
        <taxon>Gammaproteobacteria</taxon>
        <taxon>Vibrionales</taxon>
        <taxon>Vibrionaceae</taxon>
        <taxon>Vibrio</taxon>
    </lineage>
</organism>
<feature type="transmembrane region" description="Helical" evidence="1">
    <location>
        <begin position="6"/>
        <end position="28"/>
    </location>
</feature>
<dbReference type="PANTHER" id="PTHR33121:SF15">
    <property type="entry name" value="BLUE LIGHT- AND TEMPERATURE-REGULATED ANTIREPRESSOR BLUF"/>
    <property type="match status" value="1"/>
</dbReference>
<dbReference type="AlphaFoldDB" id="A0A0H3ZTN0"/>
<dbReference type="GO" id="GO:0071111">
    <property type="term" value="F:cyclic-guanylate-specific phosphodiesterase activity"/>
    <property type="evidence" value="ECO:0007669"/>
    <property type="project" value="InterPro"/>
</dbReference>
<keyword evidence="1" id="KW-0472">Membrane</keyword>
<proteinExistence type="predicted"/>
<accession>A0A0H3ZTN0</accession>
<dbReference type="InterPro" id="IPR050706">
    <property type="entry name" value="Cyclic-di-GMP_PDE-like"/>
</dbReference>
<dbReference type="SMART" id="SM00052">
    <property type="entry name" value="EAL"/>
    <property type="match status" value="1"/>
</dbReference>
<evidence type="ECO:0000313" key="3">
    <source>
        <dbReference type="EMBL" id="AKN37867.1"/>
    </source>
</evidence>